<dbReference type="PATRIC" id="fig|157687.3.peg.350"/>
<accession>A0A134APC2</accession>
<dbReference type="AlphaFoldDB" id="A0A134APC2"/>
<keyword evidence="2" id="KW-1185">Reference proteome</keyword>
<protein>
    <submittedName>
        <fullName evidence="1">Uncharacterized protein</fullName>
    </submittedName>
</protein>
<name>A0A134APC2_9FUSO</name>
<dbReference type="EMBL" id="LSDD01000022">
    <property type="protein sequence ID" value="KXB69546.1"/>
    <property type="molecule type" value="Genomic_DNA"/>
</dbReference>
<dbReference type="Proteomes" id="UP000070483">
    <property type="component" value="Unassembled WGS sequence"/>
</dbReference>
<evidence type="ECO:0000313" key="2">
    <source>
        <dbReference type="Proteomes" id="UP000070483"/>
    </source>
</evidence>
<sequence length="41" mass="5019">MILTNERLLRALSNEIITFEENLHAECMGIFRLLYFFLWEK</sequence>
<reference evidence="2" key="1">
    <citation type="submission" date="2016-01" db="EMBL/GenBank/DDBJ databases">
        <authorList>
            <person name="Mitreva M."/>
            <person name="Pepin K.H."/>
            <person name="Mihindukulasuriya K.A."/>
            <person name="Fulton R."/>
            <person name="Fronick C."/>
            <person name="O'Laughlin M."/>
            <person name="Miner T."/>
            <person name="Herter B."/>
            <person name="Rosa B.A."/>
            <person name="Cordes M."/>
            <person name="Tomlinson C."/>
            <person name="Wollam A."/>
            <person name="Palsikar V.B."/>
            <person name="Mardis E.R."/>
            <person name="Wilson R.K."/>
        </authorList>
    </citation>
    <scope>NUCLEOTIDE SEQUENCE [LARGE SCALE GENOMIC DNA]</scope>
    <source>
        <strain evidence="2">KA00185</strain>
    </source>
</reference>
<proteinExistence type="predicted"/>
<evidence type="ECO:0000313" key="1">
    <source>
        <dbReference type="EMBL" id="KXB69546.1"/>
    </source>
</evidence>
<organism evidence="1 2">
    <name type="scientific">Leptotrichia wadei</name>
    <dbReference type="NCBI Taxonomy" id="157687"/>
    <lineage>
        <taxon>Bacteria</taxon>
        <taxon>Fusobacteriati</taxon>
        <taxon>Fusobacteriota</taxon>
        <taxon>Fusobacteriia</taxon>
        <taxon>Fusobacteriales</taxon>
        <taxon>Leptotrichiaceae</taxon>
        <taxon>Leptotrichia</taxon>
    </lineage>
</organism>
<comment type="caution">
    <text evidence="1">The sequence shown here is derived from an EMBL/GenBank/DDBJ whole genome shotgun (WGS) entry which is preliminary data.</text>
</comment>
<dbReference type="STRING" id="157687.HMPREF3180_00347"/>
<gene>
    <name evidence="1" type="ORF">HMPREF3180_00347</name>
</gene>